<evidence type="ECO:0000256" key="2">
    <source>
        <dbReference type="SAM" id="MobiDB-lite"/>
    </source>
</evidence>
<reference evidence="3 4" key="1">
    <citation type="journal article" date="2013" name="PLoS ONE">
        <title>Predicting the Proteins of Angomonas deanei, Strigomonas culicis and Their Respective Endosymbionts Reveals New Aspects of the Trypanosomatidae Family.</title>
        <authorList>
            <person name="Motta M.C."/>
            <person name="Martins A.C."/>
            <person name="de Souza S.S."/>
            <person name="Catta-Preta C.M."/>
            <person name="Silva R."/>
            <person name="Klein C.C."/>
            <person name="de Almeida L.G."/>
            <person name="de Lima Cunha O."/>
            <person name="Ciapina L.P."/>
            <person name="Brocchi M."/>
            <person name="Colabardini A.C."/>
            <person name="de Araujo Lima B."/>
            <person name="Machado C.R."/>
            <person name="de Almeida Soares C.M."/>
            <person name="Probst C.M."/>
            <person name="de Menezes C.B."/>
            <person name="Thompson C.E."/>
            <person name="Bartholomeu D.C."/>
            <person name="Gradia D.F."/>
            <person name="Pavoni D.P."/>
            <person name="Grisard E.C."/>
            <person name="Fantinatti-Garboggini F."/>
            <person name="Marchini F.K."/>
            <person name="Rodrigues-Luiz G.F."/>
            <person name="Wagner G."/>
            <person name="Goldman G.H."/>
            <person name="Fietto J.L."/>
            <person name="Elias M.C."/>
            <person name="Goldman M.H."/>
            <person name="Sagot M.F."/>
            <person name="Pereira M."/>
            <person name="Stoco P.H."/>
            <person name="de Mendonca-Neto R.P."/>
            <person name="Teixeira S.M."/>
            <person name="Maciel T.E."/>
            <person name="de Oliveira Mendes T.A."/>
            <person name="Urmenyi T.P."/>
            <person name="de Souza W."/>
            <person name="Schenkman S."/>
            <person name="de Vasconcelos A.T."/>
        </authorList>
    </citation>
    <scope>NUCLEOTIDE SEQUENCE [LARGE SCALE GENOMIC DNA]</scope>
</reference>
<evidence type="ECO:0000313" key="3">
    <source>
        <dbReference type="EMBL" id="EPY26575.1"/>
    </source>
</evidence>
<feature type="region of interest" description="Disordered" evidence="2">
    <location>
        <begin position="805"/>
        <end position="840"/>
    </location>
</feature>
<dbReference type="AlphaFoldDB" id="S9VTI8"/>
<sequence length="1218" mass="134194">MLLSLLRSVQHYSSAFPRFGLFLKRNKTPLHPRYRIGIIRLTGTYSRMHSSNLPSLRKGGDSNANAGAGAGGGLRGLDRSEHGPTTPPHIALGAAWCTPSALLGHPPSVNPARTSPPLPATAAAGSSPRGASHTAASSSREGNKVRALYSQATKDEEVEEARRESTAARKKKVEELSDYLTQHAARHFPEAQRSATMRKTLEDTAALYPNLKDILLPVSRYVKEMNSSMHTMYTAQADELSRQEKELYEKYESFFEGKILEMLKEKKKAEERASQLQREVLELRRDRDEDLNSMKEDLMRRLSECEQREDEFRSFRQLITSVFQTNQELIDRMEVLEELLKKHRIPIPPIRGELYSYSKRSKAAEEDGSEGVKPIASQVPVEFIAASKDEMTHARLTLQRELLQSAFDERTAYRMQVTGFKTENTELQYKVSTLQNMVVELNRYIYERRFLSSSDQTTAPKTPRPRDVPFAIQTELGIDLRQSTSDIVAELAAVATNMKHQLNSALLRLRQSTTVAEWMDEETLLALDADYNGVGVLPTYPASLWPRIPHFLRTHITADVPNLRWSEADAGALMLELFDHYRELREECRYVRDAKMVQPRVYQLYERKQHVLTRFDATKADVSTSEANVPFGYVVSHFINKYLLGIDAGTQSTVKTPNPVILPGTLQPRFTVRGEQRVVELESTRFAYNLWWAAQRYADTEPLCRLFLALTNGTMPLETYDVMKSVLLAVERHVAHWDVSGGRSLSYGQLVAGSLQLVQDMGAQAGRGVVFACAQTFEETGAPITGGRIPTAALLADEACVLPAPTSAGRRPPSASGAKASASAHTSMTEPPGDAGRKLPPAITARRVPERRTAVGASVFVRYWRRLVLARYERVFRLVERVLAPLVRESEMVRDLYLLSVPDAYARLGCYDEDAAAKDAEARRAATDMPVFEDDAVLSVTAAEEEEGEGSVAYMTLPEVNKDYVTLMKDSLALVQRRRAAEQALLSVVGRAVLEGLPRLNRSVHFPFDAVVEEVAEPANATAGARRRPRSNRGRPGQPSASGEKDKKAASPGKRRGRSPAAERGGKKEKAEKAPLPPADSTGNPAASPSSAPAPRAVSAGAAAASTRVAQGTASVLEGLSEDLFINPDKEMVEWFGFCNALRSKLPALSDALFQNYIKGTTAQDGKDHVALDDAVASASAAVPQDDAAPPKETSADPTTELLNVAATEQNGDANGSI</sequence>
<evidence type="ECO:0000256" key="1">
    <source>
        <dbReference type="SAM" id="Coils"/>
    </source>
</evidence>
<keyword evidence="4" id="KW-1185">Reference proteome</keyword>
<comment type="caution">
    <text evidence="3">The sequence shown here is derived from an EMBL/GenBank/DDBJ whole genome shotgun (WGS) entry which is preliminary data.</text>
</comment>
<evidence type="ECO:0000313" key="4">
    <source>
        <dbReference type="Proteomes" id="UP000015354"/>
    </source>
</evidence>
<dbReference type="OrthoDB" id="272790at2759"/>
<protein>
    <submittedName>
        <fullName evidence="3">Uncharacterized protein</fullName>
    </submittedName>
</protein>
<organism evidence="3 4">
    <name type="scientific">Strigomonas culicis</name>
    <dbReference type="NCBI Taxonomy" id="28005"/>
    <lineage>
        <taxon>Eukaryota</taxon>
        <taxon>Discoba</taxon>
        <taxon>Euglenozoa</taxon>
        <taxon>Kinetoplastea</taxon>
        <taxon>Metakinetoplastina</taxon>
        <taxon>Trypanosomatida</taxon>
        <taxon>Trypanosomatidae</taxon>
        <taxon>Strigomonadinae</taxon>
        <taxon>Strigomonas</taxon>
    </lineage>
</organism>
<feature type="region of interest" description="Disordered" evidence="2">
    <location>
        <begin position="1178"/>
        <end position="1200"/>
    </location>
</feature>
<feature type="compositionally biased region" description="Basic and acidic residues" evidence="2">
    <location>
        <begin position="1064"/>
        <end position="1073"/>
    </location>
</feature>
<keyword evidence="1" id="KW-0175">Coiled coil</keyword>
<feature type="region of interest" description="Disordered" evidence="2">
    <location>
        <begin position="107"/>
        <end position="171"/>
    </location>
</feature>
<proteinExistence type="predicted"/>
<feature type="compositionally biased region" description="Low complexity" evidence="2">
    <location>
        <begin position="814"/>
        <end position="827"/>
    </location>
</feature>
<name>S9VTI8_9TRYP</name>
<gene>
    <name evidence="3" type="ORF">STCU_06186</name>
</gene>
<dbReference type="EMBL" id="ATMH01006186">
    <property type="protein sequence ID" value="EPY26575.1"/>
    <property type="molecule type" value="Genomic_DNA"/>
</dbReference>
<feature type="coiled-coil region" evidence="1">
    <location>
        <begin position="259"/>
        <end position="308"/>
    </location>
</feature>
<feature type="region of interest" description="Disordered" evidence="2">
    <location>
        <begin position="50"/>
        <end position="91"/>
    </location>
</feature>
<feature type="region of interest" description="Disordered" evidence="2">
    <location>
        <begin position="1018"/>
        <end position="1099"/>
    </location>
</feature>
<feature type="compositionally biased region" description="Low complexity" evidence="2">
    <location>
        <begin position="1085"/>
        <end position="1099"/>
    </location>
</feature>
<accession>S9VTI8</accession>
<feature type="compositionally biased region" description="Low complexity" evidence="2">
    <location>
        <begin position="1178"/>
        <end position="1188"/>
    </location>
</feature>
<feature type="compositionally biased region" description="Basic and acidic residues" evidence="2">
    <location>
        <begin position="160"/>
        <end position="171"/>
    </location>
</feature>
<dbReference type="Proteomes" id="UP000015354">
    <property type="component" value="Unassembled WGS sequence"/>
</dbReference>